<feature type="domain" description="Bacterial surface antigen (D15)" evidence="5">
    <location>
        <begin position="969"/>
        <end position="1216"/>
    </location>
</feature>
<dbReference type="InterPro" id="IPR000184">
    <property type="entry name" value="Bac_surfAg_D15"/>
</dbReference>
<evidence type="ECO:0000313" key="7">
    <source>
        <dbReference type="Proteomes" id="UP001165366"/>
    </source>
</evidence>
<dbReference type="InterPro" id="IPR029052">
    <property type="entry name" value="Metallo-depent_PP-like"/>
</dbReference>
<comment type="subcellular location">
    <subcellularLocation>
        <location evidence="1">Membrane</location>
    </subcellularLocation>
</comment>
<dbReference type="InterPro" id="IPR051558">
    <property type="entry name" value="Metallophosphoesterase_PAP"/>
</dbReference>
<dbReference type="Gene3D" id="3.60.21.10">
    <property type="match status" value="1"/>
</dbReference>
<proteinExistence type="predicted"/>
<dbReference type="Gene3D" id="2.40.160.50">
    <property type="entry name" value="membrane protein fhac: a member of the omp85/tpsb transporter family"/>
    <property type="match status" value="1"/>
</dbReference>
<keyword evidence="7" id="KW-1185">Reference proteome</keyword>
<reference evidence="6" key="1">
    <citation type="submission" date="2022-01" db="EMBL/GenBank/DDBJ databases">
        <authorList>
            <person name="Wang Y."/>
        </authorList>
    </citation>
    <scope>NUCLEOTIDE SEQUENCE</scope>
    <source>
        <strain evidence="6">WB101</strain>
    </source>
</reference>
<keyword evidence="4" id="KW-0472">Membrane</keyword>
<dbReference type="PANTHER" id="PTHR10161:SF14">
    <property type="entry name" value="TARTRATE-RESISTANT ACID PHOSPHATASE TYPE 5"/>
    <property type="match status" value="1"/>
</dbReference>
<dbReference type="EMBL" id="JAKLWS010000001">
    <property type="protein sequence ID" value="MCG2587210.1"/>
    <property type="molecule type" value="Genomic_DNA"/>
</dbReference>
<dbReference type="PROSITE" id="PS51257">
    <property type="entry name" value="PROKAR_LIPOPROTEIN"/>
    <property type="match status" value="1"/>
</dbReference>
<dbReference type="Pfam" id="PF01103">
    <property type="entry name" value="Omp85"/>
    <property type="match status" value="1"/>
</dbReference>
<evidence type="ECO:0000313" key="6">
    <source>
        <dbReference type="EMBL" id="MCG2587210.1"/>
    </source>
</evidence>
<keyword evidence="2" id="KW-0732">Signal</keyword>
<evidence type="ECO:0000256" key="2">
    <source>
        <dbReference type="ARBA" id="ARBA00022729"/>
    </source>
</evidence>
<dbReference type="PANTHER" id="PTHR10161">
    <property type="entry name" value="TARTRATE-RESISTANT ACID PHOSPHATASE TYPE 5"/>
    <property type="match status" value="1"/>
</dbReference>
<dbReference type="Proteomes" id="UP001165366">
    <property type="component" value="Unassembled WGS sequence"/>
</dbReference>
<evidence type="ECO:0000256" key="3">
    <source>
        <dbReference type="ARBA" id="ARBA00022801"/>
    </source>
</evidence>
<evidence type="ECO:0000256" key="1">
    <source>
        <dbReference type="ARBA" id="ARBA00004370"/>
    </source>
</evidence>
<protein>
    <submittedName>
        <fullName evidence="6">BamA/TamA family outer membrane protein</fullName>
    </submittedName>
</protein>
<reference evidence="6" key="2">
    <citation type="submission" date="2024-05" db="EMBL/GenBank/DDBJ databases">
        <title>Rhodohalobacter halophilus gen. nov., sp. nov., a moderately halophilic member of the family Balneolaceae.</title>
        <authorList>
            <person name="Xia J."/>
        </authorList>
    </citation>
    <scope>NUCLEOTIDE SEQUENCE</scope>
    <source>
        <strain evidence="6">WB101</strain>
    </source>
</reference>
<name>A0ABS9K8M8_9BACT</name>
<organism evidence="6 7">
    <name type="scientific">Rhodohalobacter sulfatireducens</name>
    <dbReference type="NCBI Taxonomy" id="2911366"/>
    <lineage>
        <taxon>Bacteria</taxon>
        <taxon>Pseudomonadati</taxon>
        <taxon>Balneolota</taxon>
        <taxon>Balneolia</taxon>
        <taxon>Balneolales</taxon>
        <taxon>Balneolaceae</taxon>
        <taxon>Rhodohalobacter</taxon>
    </lineage>
</organism>
<gene>
    <name evidence="6" type="ORF">L6773_01440</name>
</gene>
<evidence type="ECO:0000256" key="4">
    <source>
        <dbReference type="ARBA" id="ARBA00023136"/>
    </source>
</evidence>
<sequence length="1248" mass="142535">MKKQYVVILIFLFLASCSQSLLYINPEEKKTQEQMPPPEEDLIYQTFLIGDAGEATLQVQEPVLKLFELFLKNAGERSAAIFLGDNIYSAGLPDSTHPDRKLYEGRIIELMKTVENFEGRVVILPGNHDWDNGGPEGLERVLRQEEFVEKTLDRGNVFLPDHGFPGPVSIKLLDDDEDPRLREDIRLIVLNTQWWFHRYEKPFGDTGEYELFDAGDVLSQLDNLLKKQRNDYLMIAAHHPLITHDNHGGYLPPSAHLKPPVFGSFYVLYRRVFGLRQDVIHHHYKKMADAMQELFSATELEDMIYVAGHSHGLQYHRQEVKRVNHHYIVSGAGSKRSYISHGRGAEFTYGSRGFITVQYYADGSVWMEAWAPKGDGSTGTLLYKTQLKPPFEVAFSDEAIAESVPDINYSDSTRTVAANPRYDGKSRLFEWLIGKHNRKYWSVENEFPLFDVTELEGGLTPVRMGGKGQSTTLHLEREDGRDYVLRSVDKRAGRIWDDNLRKTFALDVAQDQFSIINPYAALVIPDLADAAGVYHTNPTIYFVPDDPKLGDYTNEISGELALFEERPNGDMSDVESVGNSDEILSSTELFRELDGDIDHRVDQKEFARARLLDMLLADWDRHSDQWRWASFEPEDEKGKIYKPIPRDRDVAMMRMTGLLPSTARVLGPFFQYQNFSDSYGNLKGLNFNSLALTRLFTNQVTRTEWLEIALDIEKSLTDAVIEEAVQNYPDPVFEKYGDETIRILKARRDQLPDVAERYYELISGVVSIPGSNKRELFRVDVLTEDEILVRVYKLSGGGERREQYFERIFAAGETDELRLYGMGGRDQFRITGVSSNPIKIRISGGSGEDEYFDETPKKGIRRTVFIYDTETGNHINRGPNSKVKLANQAENVSYNYKSDFRWNTTLAGLYFDYNSKDGLFLGGGPEIIRHGFRKNPSSRHFLRANVSPSTGAANIRYDGAWYLQSSATSNRRVDFDAQFFFPKSYKNFFGLGNETTLEDRSLNYYRARLYQYSVEPRFVLNKNIMEFYTGIHIRATNVEQDPDNILSDPNLEIPAGEFKEQLFSGITAGLKFSDLDDGQNPREGFRLLTEGDVNLGIVNTDQSFTRLKSELELYFSLQTDRQVTIANRSGGNHTFGDFPFYEANTIGGTTNLRGFNGRRFSGRSSFFNNTELRLELFDFYNYFLGGRVGLNGFFDTGRVWVDRESSSVWHYGYGGGIWFNMFDSLLINTAIGFSEDGSLYTIKTGFLF</sequence>
<comment type="caution">
    <text evidence="6">The sequence shown here is derived from an EMBL/GenBank/DDBJ whole genome shotgun (WGS) entry which is preliminary data.</text>
</comment>
<dbReference type="RefSeq" id="WP_237852054.1">
    <property type="nucleotide sequence ID" value="NZ_JAKLWS010000001.1"/>
</dbReference>
<keyword evidence="3" id="KW-0378">Hydrolase</keyword>
<accession>A0ABS9K8M8</accession>
<dbReference type="SUPFAM" id="SSF56300">
    <property type="entry name" value="Metallo-dependent phosphatases"/>
    <property type="match status" value="1"/>
</dbReference>
<evidence type="ECO:0000259" key="5">
    <source>
        <dbReference type="Pfam" id="PF01103"/>
    </source>
</evidence>